<accession>A0A9X3EUC1</accession>
<comment type="caution">
    <text evidence="1">The sequence shown here is derived from an EMBL/GenBank/DDBJ whole genome shotgun (WGS) entry which is preliminary data.</text>
</comment>
<name>A0A9X3EUC1_9BACT</name>
<keyword evidence="2" id="KW-1185">Reference proteome</keyword>
<protein>
    <submittedName>
        <fullName evidence="1">Uncharacterized protein</fullName>
    </submittedName>
</protein>
<evidence type="ECO:0000313" key="1">
    <source>
        <dbReference type="EMBL" id="MCY1010442.1"/>
    </source>
</evidence>
<dbReference type="AlphaFoldDB" id="A0A9X3EUC1"/>
<sequence length="100" mass="10962">MLLGALAALPSPDEPGSDEFMADVPAGSWGCIVDILAADDAAYCLANCEGFAPDATRPAFRLKVRLGDVPDDWCAKKARRYCQKRGRELNYACWGDFFAW</sequence>
<proteinExistence type="predicted"/>
<dbReference type="EMBL" id="JAPNKE010000002">
    <property type="protein sequence ID" value="MCY1010442.1"/>
    <property type="molecule type" value="Genomic_DNA"/>
</dbReference>
<evidence type="ECO:0000313" key="2">
    <source>
        <dbReference type="Proteomes" id="UP001150924"/>
    </source>
</evidence>
<gene>
    <name evidence="1" type="ORF">OV079_33720</name>
</gene>
<dbReference type="RefSeq" id="WP_267773390.1">
    <property type="nucleotide sequence ID" value="NZ_JAPNKE010000002.1"/>
</dbReference>
<dbReference type="Proteomes" id="UP001150924">
    <property type="component" value="Unassembled WGS sequence"/>
</dbReference>
<reference evidence="1" key="1">
    <citation type="submission" date="2022-11" db="EMBL/GenBank/DDBJ databases">
        <title>Minimal conservation of predation-associated metabolite biosynthetic gene clusters underscores biosynthetic potential of Myxococcota including descriptions for ten novel species: Archangium lansinium sp. nov., Myxococcus landrumus sp. nov., Nannocystis bai.</title>
        <authorList>
            <person name="Ahearne A."/>
            <person name="Stevens C."/>
            <person name="Phillips K."/>
        </authorList>
    </citation>
    <scope>NUCLEOTIDE SEQUENCE</scope>
    <source>
        <strain evidence="1">Na p29</strain>
    </source>
</reference>
<organism evidence="1 2">
    <name type="scientific">Nannocystis pusilla</name>
    <dbReference type="NCBI Taxonomy" id="889268"/>
    <lineage>
        <taxon>Bacteria</taxon>
        <taxon>Pseudomonadati</taxon>
        <taxon>Myxococcota</taxon>
        <taxon>Polyangia</taxon>
        <taxon>Nannocystales</taxon>
        <taxon>Nannocystaceae</taxon>
        <taxon>Nannocystis</taxon>
    </lineage>
</organism>